<name>A0AB38TN17_BURGA</name>
<evidence type="ECO:0000313" key="1">
    <source>
        <dbReference type="EMBL" id="UWX69160.1"/>
    </source>
</evidence>
<reference evidence="1" key="1">
    <citation type="submission" date="2022-09" db="EMBL/GenBank/DDBJ databases">
        <title>Genomic of Burkholderia gladioli.</title>
        <authorList>
            <person name="Wu H."/>
        </authorList>
    </citation>
    <scope>NUCLEOTIDE SEQUENCE</scope>
    <source>
        <strain evidence="1">ZN-S4</strain>
    </source>
</reference>
<accession>A0AB38TN17</accession>
<dbReference type="EMBL" id="CP104214">
    <property type="protein sequence ID" value="UWX69160.1"/>
    <property type="molecule type" value="Genomic_DNA"/>
</dbReference>
<organism evidence="1 2">
    <name type="scientific">Burkholderia gladioli</name>
    <name type="common">Pseudomonas marginata</name>
    <name type="synonym">Phytomonas marginata</name>
    <dbReference type="NCBI Taxonomy" id="28095"/>
    <lineage>
        <taxon>Bacteria</taxon>
        <taxon>Pseudomonadati</taxon>
        <taxon>Pseudomonadota</taxon>
        <taxon>Betaproteobacteria</taxon>
        <taxon>Burkholderiales</taxon>
        <taxon>Burkholderiaceae</taxon>
        <taxon>Burkholderia</taxon>
    </lineage>
</organism>
<dbReference type="Proteomes" id="UP001059745">
    <property type="component" value="Chromosome 1"/>
</dbReference>
<proteinExistence type="predicted"/>
<sequence>MAKNKIYTVGFDLPGNEFQYIDFNSDTTLLDADIILYEPTLGSPQSIESYNGRALLTEHASFVAKQRLDHWHSEIIGAVNAGKLVIVFLRKPEECYRLTGEKQYSGTGRSRTATRIVTSVSSYDAVPSIKVVSKTGSEIKLDREAKFLFSYWAEFSKYSPYEVEISGEFKAVLRSKSGDRAVGAMIAGEAGQLLLLPPLRYNEDEFLKYDGRSKQHNWTPEALKFGKRLVATLGALSATLKGASDATPAPDWTESSEYRLALEAQLELEISNRAAAISALQLERDELTGKLSAAGGLRRLLYEQGKPLEAAILEALRLLGFDANPFENGESEFDCVFESDEGRCIGEAEGKDSKAINIDKFSQLERNLQEDFARESVTSFAKGALFGNAYRLSPLHERSNFFTEKCLSAAKRVGAALIRTPDLFEPAKYLQEHPEDAGFAQRCRQAIFEAEGTIVVFPLSAPVGETAFDLKLNPTNEEDVGASGKSEVGASG</sequence>
<gene>
    <name evidence="1" type="ORF">NYZ96_13145</name>
</gene>
<protein>
    <submittedName>
        <fullName evidence="1">Uncharacterized protein</fullName>
    </submittedName>
</protein>
<dbReference type="AlphaFoldDB" id="A0AB38TN17"/>
<dbReference type="RefSeq" id="WP_260531237.1">
    <property type="nucleotide sequence ID" value="NZ_CP104214.1"/>
</dbReference>
<evidence type="ECO:0000313" key="2">
    <source>
        <dbReference type="Proteomes" id="UP001059745"/>
    </source>
</evidence>